<reference evidence="2" key="1">
    <citation type="submission" date="2017-05" db="UniProtKB">
        <authorList>
            <consortium name="EnsemblMetazoa"/>
        </authorList>
    </citation>
    <scope>IDENTIFICATION</scope>
</reference>
<dbReference type="InParanoid" id="A0A1X7TSU3"/>
<dbReference type="EnsemblMetazoa" id="Aqu2.1.18047_001">
    <property type="protein sequence ID" value="Aqu2.1.18047_001"/>
    <property type="gene ID" value="Aqu2.1.18047"/>
</dbReference>
<accession>A0A1X7TSU3</accession>
<sequence length="123" mass="13658">DGDWLTPSNSDSVASNSQRTETDNAETLITSPTCIATSGPVVCISVKISSFLEKWLSVYKYEVLGRQHAALAKKDLLKENPANSFFLDVWAEVYVGLTSDEALHLGSRHNKNGHFIHKMTHRI</sequence>
<proteinExistence type="predicted"/>
<evidence type="ECO:0000256" key="1">
    <source>
        <dbReference type="SAM" id="MobiDB-lite"/>
    </source>
</evidence>
<organism evidence="2">
    <name type="scientific">Amphimedon queenslandica</name>
    <name type="common">Sponge</name>
    <dbReference type="NCBI Taxonomy" id="400682"/>
    <lineage>
        <taxon>Eukaryota</taxon>
        <taxon>Metazoa</taxon>
        <taxon>Porifera</taxon>
        <taxon>Demospongiae</taxon>
        <taxon>Heteroscleromorpha</taxon>
        <taxon>Haplosclerida</taxon>
        <taxon>Niphatidae</taxon>
        <taxon>Amphimedon</taxon>
    </lineage>
</organism>
<dbReference type="AlphaFoldDB" id="A0A1X7TSU3"/>
<evidence type="ECO:0000313" key="2">
    <source>
        <dbReference type="EnsemblMetazoa" id="Aqu2.1.18047_001"/>
    </source>
</evidence>
<feature type="region of interest" description="Disordered" evidence="1">
    <location>
        <begin position="1"/>
        <end position="24"/>
    </location>
</feature>
<name>A0A1X7TSU3_AMPQE</name>
<protein>
    <submittedName>
        <fullName evidence="2">Uncharacterized protein</fullName>
    </submittedName>
</protein>